<dbReference type="Proteomes" id="UP000315003">
    <property type="component" value="Chromosome"/>
</dbReference>
<sequence>MFDLAVGDSSTITWDQAGASQSVAQGTAGRAGFETNIVHSGSVRGDVLYGEFGTWTFVSNFSRRLSTRISQHV</sequence>
<accession>A0A517SVI7</accession>
<evidence type="ECO:0000313" key="2">
    <source>
        <dbReference type="Proteomes" id="UP000315003"/>
    </source>
</evidence>
<evidence type="ECO:0000313" key="1">
    <source>
        <dbReference type="EMBL" id="QDT60144.1"/>
    </source>
</evidence>
<protein>
    <submittedName>
        <fullName evidence="1">Uncharacterized protein</fullName>
    </submittedName>
</protein>
<proteinExistence type="predicted"/>
<name>A0A517SVI7_9BACT</name>
<organism evidence="1 2">
    <name type="scientific">Stieleria bergensis</name>
    <dbReference type="NCBI Taxonomy" id="2528025"/>
    <lineage>
        <taxon>Bacteria</taxon>
        <taxon>Pseudomonadati</taxon>
        <taxon>Planctomycetota</taxon>
        <taxon>Planctomycetia</taxon>
        <taxon>Pirellulales</taxon>
        <taxon>Pirellulaceae</taxon>
        <taxon>Stieleria</taxon>
    </lineage>
</organism>
<reference evidence="1 2" key="1">
    <citation type="submission" date="2019-02" db="EMBL/GenBank/DDBJ databases">
        <title>Deep-cultivation of Planctomycetes and their phenomic and genomic characterization uncovers novel biology.</title>
        <authorList>
            <person name="Wiegand S."/>
            <person name="Jogler M."/>
            <person name="Boedeker C."/>
            <person name="Pinto D."/>
            <person name="Vollmers J."/>
            <person name="Rivas-Marin E."/>
            <person name="Kohn T."/>
            <person name="Peeters S.H."/>
            <person name="Heuer A."/>
            <person name="Rast P."/>
            <person name="Oberbeckmann S."/>
            <person name="Bunk B."/>
            <person name="Jeske O."/>
            <person name="Meyerdierks A."/>
            <person name="Storesund J.E."/>
            <person name="Kallscheuer N."/>
            <person name="Luecker S."/>
            <person name="Lage O.M."/>
            <person name="Pohl T."/>
            <person name="Merkel B.J."/>
            <person name="Hornburger P."/>
            <person name="Mueller R.-W."/>
            <person name="Bruemmer F."/>
            <person name="Labrenz M."/>
            <person name="Spormann A.M."/>
            <person name="Op den Camp H."/>
            <person name="Overmann J."/>
            <person name="Amann R."/>
            <person name="Jetten M.S.M."/>
            <person name="Mascher T."/>
            <person name="Medema M.H."/>
            <person name="Devos D.P."/>
            <person name="Kaster A.-K."/>
            <person name="Ovreas L."/>
            <person name="Rohde M."/>
            <person name="Galperin M.Y."/>
            <person name="Jogler C."/>
        </authorList>
    </citation>
    <scope>NUCLEOTIDE SEQUENCE [LARGE SCALE GENOMIC DNA]</scope>
    <source>
        <strain evidence="1 2">SV_7m_r</strain>
    </source>
</reference>
<gene>
    <name evidence="1" type="ORF">SV7mr_26610</name>
</gene>
<dbReference type="AlphaFoldDB" id="A0A517SVI7"/>
<keyword evidence="2" id="KW-1185">Reference proteome</keyword>
<dbReference type="EMBL" id="CP036272">
    <property type="protein sequence ID" value="QDT60144.1"/>
    <property type="molecule type" value="Genomic_DNA"/>
</dbReference>